<reference evidence="3" key="1">
    <citation type="journal article" date="2019" name="Int. J. Syst. Evol. Microbiol.">
        <title>The Global Catalogue of Microorganisms (GCM) 10K type strain sequencing project: providing services to taxonomists for standard genome sequencing and annotation.</title>
        <authorList>
            <consortium name="The Broad Institute Genomics Platform"/>
            <consortium name="The Broad Institute Genome Sequencing Center for Infectious Disease"/>
            <person name="Wu L."/>
            <person name="Ma J."/>
        </authorList>
    </citation>
    <scope>NUCLEOTIDE SEQUENCE [LARGE SCALE GENOMIC DNA]</scope>
    <source>
        <strain evidence="3">NBRC 106593</strain>
    </source>
</reference>
<dbReference type="RefSeq" id="WP_377822434.1">
    <property type="nucleotide sequence ID" value="NZ_JBHSWJ010000002.1"/>
</dbReference>
<feature type="region of interest" description="Disordered" evidence="1">
    <location>
        <begin position="150"/>
        <end position="176"/>
    </location>
</feature>
<protein>
    <submittedName>
        <fullName evidence="2">Uncharacterized protein</fullName>
    </submittedName>
</protein>
<dbReference type="EMBL" id="JBHSWJ010000002">
    <property type="protein sequence ID" value="MFC6714155.1"/>
    <property type="molecule type" value="Genomic_DNA"/>
</dbReference>
<evidence type="ECO:0000313" key="3">
    <source>
        <dbReference type="Proteomes" id="UP001596356"/>
    </source>
</evidence>
<evidence type="ECO:0000256" key="1">
    <source>
        <dbReference type="SAM" id="MobiDB-lite"/>
    </source>
</evidence>
<dbReference type="Proteomes" id="UP001596356">
    <property type="component" value="Unassembled WGS sequence"/>
</dbReference>
<proteinExistence type="predicted"/>
<gene>
    <name evidence="2" type="ORF">ACFQBT_10165</name>
</gene>
<sequence length="219" mass="24010">MKWRRKGKVVDLPEQVRANLGLERKERLLAHGQDDNTGAYVAITTTHLVVATPDAQLLRRSWHEVDAGAWSPDTWTLSVTWVDGSRPGQWTFRDQAGMIAETFHERVQASVVRSEPLGLKGPNGNGRVVVRRDLATGELLLQTVLGRRVDPRIRPSGPPSSGSARDCATTSDSDRTSHLRSSALSRFAPCMIAEIVLIAEDMNPVRGGHRDSVNSGSLC</sequence>
<keyword evidence="3" id="KW-1185">Reference proteome</keyword>
<comment type="caution">
    <text evidence="2">The sequence shown here is derived from an EMBL/GenBank/DDBJ whole genome shotgun (WGS) entry which is preliminary data.</text>
</comment>
<name>A0ABW2ATH7_9MICO</name>
<accession>A0ABW2ATH7</accession>
<organism evidence="2 3">
    <name type="scientific">Branchiibius cervicis</name>
    <dbReference type="NCBI Taxonomy" id="908252"/>
    <lineage>
        <taxon>Bacteria</taxon>
        <taxon>Bacillati</taxon>
        <taxon>Actinomycetota</taxon>
        <taxon>Actinomycetes</taxon>
        <taxon>Micrococcales</taxon>
        <taxon>Dermacoccaceae</taxon>
        <taxon>Branchiibius</taxon>
    </lineage>
</organism>
<evidence type="ECO:0000313" key="2">
    <source>
        <dbReference type="EMBL" id="MFC6714155.1"/>
    </source>
</evidence>